<reference evidence="2" key="1">
    <citation type="submission" date="2020-11" db="EMBL/GenBank/DDBJ databases">
        <authorList>
            <consortium name="DOE Joint Genome Institute"/>
            <person name="Ahrendt S."/>
            <person name="Riley R."/>
            <person name="Andreopoulos W."/>
            <person name="Labutti K."/>
            <person name="Pangilinan J."/>
            <person name="Ruiz-Duenas F.J."/>
            <person name="Barrasa J.M."/>
            <person name="Sanchez-Garcia M."/>
            <person name="Camarero S."/>
            <person name="Miyauchi S."/>
            <person name="Serrano A."/>
            <person name="Linde D."/>
            <person name="Babiker R."/>
            <person name="Drula E."/>
            <person name="Ayuso-Fernandez I."/>
            <person name="Pacheco R."/>
            <person name="Padilla G."/>
            <person name="Ferreira P."/>
            <person name="Barriuso J."/>
            <person name="Kellner H."/>
            <person name="Castanera R."/>
            <person name="Alfaro M."/>
            <person name="Ramirez L."/>
            <person name="Pisabarro A.G."/>
            <person name="Kuo A."/>
            <person name="Tritt A."/>
            <person name="Lipzen A."/>
            <person name="He G."/>
            <person name="Yan M."/>
            <person name="Ng V."/>
            <person name="Cullen D."/>
            <person name="Martin F."/>
            <person name="Rosso M.-N."/>
            <person name="Henrissat B."/>
            <person name="Hibbett D."/>
            <person name="Martinez A.T."/>
            <person name="Grigoriev I.V."/>
        </authorList>
    </citation>
    <scope>NUCLEOTIDE SEQUENCE</scope>
    <source>
        <strain evidence="2">CBS 506.95</strain>
    </source>
</reference>
<keyword evidence="1" id="KW-0853">WD repeat</keyword>
<dbReference type="Pfam" id="PF00400">
    <property type="entry name" value="WD40"/>
    <property type="match status" value="1"/>
</dbReference>
<dbReference type="Gene3D" id="2.130.10.10">
    <property type="entry name" value="YVTN repeat-like/Quinoprotein amine dehydrogenase"/>
    <property type="match status" value="1"/>
</dbReference>
<gene>
    <name evidence="2" type="ORF">CPB83DRAFT_897636</name>
</gene>
<dbReference type="InterPro" id="IPR036322">
    <property type="entry name" value="WD40_repeat_dom_sf"/>
</dbReference>
<dbReference type="InterPro" id="IPR001680">
    <property type="entry name" value="WD40_rpt"/>
</dbReference>
<comment type="caution">
    <text evidence="2">The sequence shown here is derived from an EMBL/GenBank/DDBJ whole genome shotgun (WGS) entry which is preliminary data.</text>
</comment>
<keyword evidence="3" id="KW-1185">Reference proteome</keyword>
<proteinExistence type="predicted"/>
<accession>A0A9P6JLG4</accession>
<dbReference type="SUPFAM" id="SSF50978">
    <property type="entry name" value="WD40 repeat-like"/>
    <property type="match status" value="1"/>
</dbReference>
<feature type="repeat" description="WD" evidence="1">
    <location>
        <begin position="19"/>
        <end position="60"/>
    </location>
</feature>
<dbReference type="InterPro" id="IPR015943">
    <property type="entry name" value="WD40/YVTN_repeat-like_dom_sf"/>
</dbReference>
<evidence type="ECO:0000313" key="2">
    <source>
        <dbReference type="EMBL" id="KAF9524705.1"/>
    </source>
</evidence>
<organism evidence="2 3">
    <name type="scientific">Crepidotus variabilis</name>
    <dbReference type="NCBI Taxonomy" id="179855"/>
    <lineage>
        <taxon>Eukaryota</taxon>
        <taxon>Fungi</taxon>
        <taxon>Dikarya</taxon>
        <taxon>Basidiomycota</taxon>
        <taxon>Agaricomycotina</taxon>
        <taxon>Agaricomycetes</taxon>
        <taxon>Agaricomycetidae</taxon>
        <taxon>Agaricales</taxon>
        <taxon>Agaricineae</taxon>
        <taxon>Crepidotaceae</taxon>
        <taxon>Crepidotus</taxon>
    </lineage>
</organism>
<protein>
    <submittedName>
        <fullName evidence="2">Uncharacterized protein</fullName>
    </submittedName>
</protein>
<dbReference type="EMBL" id="MU157894">
    <property type="protein sequence ID" value="KAF9524705.1"/>
    <property type="molecule type" value="Genomic_DNA"/>
</dbReference>
<dbReference type="SMART" id="SM00320">
    <property type="entry name" value="WD40"/>
    <property type="match status" value="2"/>
</dbReference>
<dbReference type="Proteomes" id="UP000807306">
    <property type="component" value="Unassembled WGS sequence"/>
</dbReference>
<sequence length="217" mass="24040">MSAAESPHIHNLWFSSKSIFKTNESIDCSAITGDGSLVLTGGRDGFLRVWDAIAGTEVSTISIGSPISQITLLNLSKRREMFLVGCKDGLLRLYWRPTSSYFSRVLRTIGLPSAIWFQPFRVALETKLIGRIESIAYSKNTIAVASDNICIYSLKTCLLGVLASSIRFELNLIGEQTLDRHLIGGSEKRPNFVHFLHDNLLLATFVDCRPSGLETIM</sequence>
<dbReference type="PROSITE" id="PS50082">
    <property type="entry name" value="WD_REPEATS_2"/>
    <property type="match status" value="1"/>
</dbReference>
<evidence type="ECO:0000313" key="3">
    <source>
        <dbReference type="Proteomes" id="UP000807306"/>
    </source>
</evidence>
<dbReference type="AlphaFoldDB" id="A0A9P6JLG4"/>
<name>A0A9P6JLG4_9AGAR</name>
<dbReference type="OrthoDB" id="3238562at2759"/>
<evidence type="ECO:0000256" key="1">
    <source>
        <dbReference type="PROSITE-ProRule" id="PRU00221"/>
    </source>
</evidence>